<dbReference type="EMBL" id="SSTE01004583">
    <property type="protein sequence ID" value="KAA0062293.1"/>
    <property type="molecule type" value="Genomic_DNA"/>
</dbReference>
<evidence type="ECO:0000313" key="4">
    <source>
        <dbReference type="Proteomes" id="UP000321393"/>
    </source>
</evidence>
<protein>
    <submittedName>
        <fullName evidence="2">CACTA en-spm transposon protein</fullName>
    </submittedName>
</protein>
<dbReference type="OrthoDB" id="1921870at2759"/>
<accession>A0A5A7V2I6</accession>
<feature type="region of interest" description="Disordered" evidence="1">
    <location>
        <begin position="505"/>
        <end position="524"/>
    </location>
</feature>
<dbReference type="AlphaFoldDB" id="A0A5A7V2I6"/>
<dbReference type="Proteomes" id="UP000321393">
    <property type="component" value="Unassembled WGS sequence"/>
</dbReference>
<dbReference type="Proteomes" id="UP000321947">
    <property type="component" value="Unassembled WGS sequence"/>
</dbReference>
<reference evidence="4 5" key="1">
    <citation type="submission" date="2019-08" db="EMBL/GenBank/DDBJ databases">
        <title>Draft genome sequences of two oriental melons (Cucumis melo L. var makuwa).</title>
        <authorList>
            <person name="Kwon S.-Y."/>
        </authorList>
    </citation>
    <scope>NUCLEOTIDE SEQUENCE [LARGE SCALE GENOMIC DNA]</scope>
    <source>
        <strain evidence="5">cv. Chang Bougi</strain>
        <strain evidence="4">cv. SW 3</strain>
        <tissue evidence="2">Leaf</tissue>
    </source>
</reference>
<gene>
    <name evidence="3" type="ORF">E5676_scaffold313G003540</name>
    <name evidence="2" type="ORF">E6C27_scaffold154G00340</name>
</gene>
<evidence type="ECO:0000313" key="5">
    <source>
        <dbReference type="Proteomes" id="UP000321947"/>
    </source>
</evidence>
<comment type="caution">
    <text evidence="2">The sequence shown here is derived from an EMBL/GenBank/DDBJ whole genome shotgun (WGS) entry which is preliminary data.</text>
</comment>
<evidence type="ECO:0000256" key="1">
    <source>
        <dbReference type="SAM" id="MobiDB-lite"/>
    </source>
</evidence>
<proteinExistence type="predicted"/>
<name>A0A5A7V2I6_CUCMM</name>
<evidence type="ECO:0000313" key="2">
    <source>
        <dbReference type="EMBL" id="KAA0062293.1"/>
    </source>
</evidence>
<sequence length="582" mass="66947">MPYVASRNAEGQRVVLLGKGPSIVMLQRFNVCACSSATQHRALSIKPFFRAFSLQFSPSYGRLCSLKDLNDGQRLMKLRNKFFLEYREGVTQFLEFVKFHVDAYGRIKVSMREMYELKLELTRGCGMISTDYWNIPYYTEWVYHGESLSFRGIENFKEGTSSNPFDEETSSRQFDEEDDMFGMLNDLEVPIEQEEKTEEGRLEDEMPRNIRTIHECKYDCVLYWKEFADLQHCSACGEARYKEKSLDMRWHRDVPEVDDVENEHLIVLEIVLCVMSSTTTSTMWMNIFHLKVEQATTTNYSDEPHTMSLLLGALLEMDVIFLEFVEDLDNLAGRIIIGTSQPSTTSTPRRCTQSRLLELECYIAANGWIPMTIAPGAEKPISLYTVRFSQVIGMCVRKTFPIRYLKWADVGREYIEVVKATSRSTTKPFVMHELAEQRGESVNRVELFRQIHFRDRTFVSQAAKDAHCQMLELQSQPTLEGNQPLSGDEICEIVLGRRSGYSKGLGWGPKPKARKTTKASSSMTSCRQSTVELQLQAKLDQALQHIEERTRNHKALVSEVEQMRKLIAEDMTQAHQGPPHDP</sequence>
<organism evidence="2 4">
    <name type="scientific">Cucumis melo var. makuwa</name>
    <name type="common">Oriental melon</name>
    <dbReference type="NCBI Taxonomy" id="1194695"/>
    <lineage>
        <taxon>Eukaryota</taxon>
        <taxon>Viridiplantae</taxon>
        <taxon>Streptophyta</taxon>
        <taxon>Embryophyta</taxon>
        <taxon>Tracheophyta</taxon>
        <taxon>Spermatophyta</taxon>
        <taxon>Magnoliopsida</taxon>
        <taxon>eudicotyledons</taxon>
        <taxon>Gunneridae</taxon>
        <taxon>Pentapetalae</taxon>
        <taxon>rosids</taxon>
        <taxon>fabids</taxon>
        <taxon>Cucurbitales</taxon>
        <taxon>Cucurbitaceae</taxon>
        <taxon>Benincaseae</taxon>
        <taxon>Cucumis</taxon>
    </lineage>
</organism>
<dbReference type="EMBL" id="SSTD01003373">
    <property type="protein sequence ID" value="TYK26693.1"/>
    <property type="molecule type" value="Genomic_DNA"/>
</dbReference>
<evidence type="ECO:0000313" key="3">
    <source>
        <dbReference type="EMBL" id="TYK26693.1"/>
    </source>
</evidence>